<feature type="transmembrane region" description="Helical" evidence="1">
    <location>
        <begin position="39"/>
        <end position="58"/>
    </location>
</feature>
<sequence>MPLTRRPRPVAACLLVGCAGVELAVFPLARPGLLGVQGLSATAALLLAAALGGCADLWTRPHAATRTGAAAVLLGLLSYPLANLGGFLLGMMLALTGGSLALAWRGTEDDTPQAPDHV</sequence>
<dbReference type="EMBL" id="AMLP01000018">
    <property type="protein sequence ID" value="ELS58570.1"/>
    <property type="molecule type" value="Genomic_DNA"/>
</dbReference>
<accession>L8PPX9</accession>
<proteinExistence type="predicted"/>
<keyword evidence="1" id="KW-0472">Membrane</keyword>
<organism evidence="2 3">
    <name type="scientific">Streptomyces viridochromogenes Tue57</name>
    <dbReference type="NCBI Taxonomy" id="1160705"/>
    <lineage>
        <taxon>Bacteria</taxon>
        <taxon>Bacillati</taxon>
        <taxon>Actinomycetota</taxon>
        <taxon>Actinomycetes</taxon>
        <taxon>Kitasatosporales</taxon>
        <taxon>Streptomycetaceae</taxon>
        <taxon>Streptomyces</taxon>
    </lineage>
</organism>
<dbReference type="RefSeq" id="WP_003995811.1">
    <property type="nucleotide sequence ID" value="NZ_AMLP01000018.1"/>
</dbReference>
<feature type="transmembrane region" description="Helical" evidence="1">
    <location>
        <begin position="70"/>
        <end position="95"/>
    </location>
</feature>
<dbReference type="PATRIC" id="fig|1160705.3.peg.461"/>
<evidence type="ECO:0000256" key="1">
    <source>
        <dbReference type="SAM" id="Phobius"/>
    </source>
</evidence>
<dbReference type="AlphaFoldDB" id="L8PPX9"/>
<comment type="caution">
    <text evidence="2">The sequence shown here is derived from an EMBL/GenBank/DDBJ whole genome shotgun (WGS) entry which is preliminary data.</text>
</comment>
<evidence type="ECO:0000313" key="2">
    <source>
        <dbReference type="EMBL" id="ELS58570.1"/>
    </source>
</evidence>
<keyword evidence="1" id="KW-0812">Transmembrane</keyword>
<dbReference type="Proteomes" id="UP000011205">
    <property type="component" value="Unassembled WGS sequence"/>
</dbReference>
<evidence type="ECO:0000313" key="3">
    <source>
        <dbReference type="Proteomes" id="UP000011205"/>
    </source>
</evidence>
<name>L8PPX9_STRVR</name>
<evidence type="ECO:0008006" key="4">
    <source>
        <dbReference type="Google" id="ProtNLM"/>
    </source>
</evidence>
<protein>
    <recommendedName>
        <fullName evidence="4">Integral membrane protein</fullName>
    </recommendedName>
</protein>
<dbReference type="Pfam" id="PF19609">
    <property type="entry name" value="DUF6114"/>
    <property type="match status" value="1"/>
</dbReference>
<gene>
    <name evidence="2" type="ORF">STVIR_0466</name>
</gene>
<reference evidence="2 3" key="1">
    <citation type="journal article" date="2013" name="Genome Announc.">
        <title>Draft Genome Sequence of Streptomyces viridochromogenes Strain Tu57, Producer of Avilamycin.</title>
        <authorList>
            <person name="Gruning B.A."/>
            <person name="Erxleben A."/>
            <person name="Hahnlein A."/>
            <person name="Gunther S."/>
        </authorList>
    </citation>
    <scope>NUCLEOTIDE SEQUENCE [LARGE SCALE GENOMIC DNA]</scope>
    <source>
        <strain evidence="2 3">Tue57</strain>
    </source>
</reference>
<keyword evidence="1" id="KW-1133">Transmembrane helix</keyword>
<dbReference type="InterPro" id="IPR046096">
    <property type="entry name" value="DUF6114"/>
</dbReference>